<dbReference type="RefSeq" id="WP_047314961.1">
    <property type="nucleotide sequence ID" value="NZ_LDPQ01000009.1"/>
</dbReference>
<protein>
    <recommendedName>
        <fullName evidence="1">PE domain-containing protein</fullName>
    </recommendedName>
</protein>
<evidence type="ECO:0000313" key="2">
    <source>
        <dbReference type="EMBL" id="KLO37755.1"/>
    </source>
</evidence>
<feature type="domain" description="PE" evidence="1">
    <location>
        <begin position="4"/>
        <end position="93"/>
    </location>
</feature>
<dbReference type="Gene3D" id="1.10.287.850">
    <property type="entry name" value="HP0062-like domain"/>
    <property type="match status" value="1"/>
</dbReference>
<proteinExistence type="predicted"/>
<evidence type="ECO:0000313" key="3">
    <source>
        <dbReference type="Proteomes" id="UP000036334"/>
    </source>
</evidence>
<dbReference type="InterPro" id="IPR000084">
    <property type="entry name" value="PE-PGRS_N"/>
</dbReference>
<reference evidence="2 3" key="1">
    <citation type="submission" date="2015-05" db="EMBL/GenBank/DDBJ databases">
        <title>Genome sequence of Mycobacterium haemophilum.</title>
        <authorList>
            <person name="Greninger A.L."/>
            <person name="Cunningham G."/>
            <person name="Miller S."/>
        </authorList>
    </citation>
    <scope>NUCLEOTIDE SEQUENCE [LARGE SCALE GENOMIC DNA]</scope>
    <source>
        <strain evidence="3">UC1</strain>
    </source>
</reference>
<dbReference type="STRING" id="1202450.B586_07575"/>
<dbReference type="PATRIC" id="fig|29311.18.peg.4415"/>
<dbReference type="Pfam" id="PF00934">
    <property type="entry name" value="PE"/>
    <property type="match status" value="1"/>
</dbReference>
<dbReference type="Proteomes" id="UP000036334">
    <property type="component" value="Unassembled WGS sequence"/>
</dbReference>
<evidence type="ECO:0000259" key="1">
    <source>
        <dbReference type="Pfam" id="PF00934"/>
    </source>
</evidence>
<dbReference type="InterPro" id="IPR038332">
    <property type="entry name" value="PPE_sf"/>
</dbReference>
<gene>
    <name evidence="2" type="ORF">ABH38_07285</name>
</gene>
<comment type="caution">
    <text evidence="2">The sequence shown here is derived from an EMBL/GenBank/DDBJ whole genome shotgun (WGS) entry which is preliminary data.</text>
</comment>
<sequence>MSFVIAVPATLAAAAGALRNIPASTAAVYAAAGPRTFVTGPGNDVVSRRVEQFFRAHAENYREISTRAEAVLVRFADRVANAENLYSIAEAANRRTFR</sequence>
<dbReference type="SUPFAM" id="SSF140459">
    <property type="entry name" value="PE/PPE dimer-like"/>
    <property type="match status" value="1"/>
</dbReference>
<accession>A0A0I9UN84</accession>
<dbReference type="EMBL" id="LDPR01000004">
    <property type="protein sequence ID" value="KLO37755.1"/>
    <property type="molecule type" value="Genomic_DNA"/>
</dbReference>
<dbReference type="AlphaFoldDB" id="A0A0I9UN84"/>
<name>A0A0I9UN84_9MYCO</name>
<keyword evidence="3" id="KW-1185">Reference proteome</keyword>
<organism evidence="2 3">
    <name type="scientific">Mycobacterium haemophilum</name>
    <dbReference type="NCBI Taxonomy" id="29311"/>
    <lineage>
        <taxon>Bacteria</taxon>
        <taxon>Bacillati</taxon>
        <taxon>Actinomycetota</taxon>
        <taxon>Actinomycetes</taxon>
        <taxon>Mycobacteriales</taxon>
        <taxon>Mycobacteriaceae</taxon>
        <taxon>Mycobacterium</taxon>
    </lineage>
</organism>